<dbReference type="Proteomes" id="UP000033428">
    <property type="component" value="Unassembled WGS sequence"/>
</dbReference>
<accession>A0A0F0CRH1</accession>
<proteinExistence type="predicted"/>
<dbReference type="AlphaFoldDB" id="A0A0F0CRH1"/>
<organism evidence="1 2">
    <name type="scientific">Candidatus Omnitrophus magneticus</name>
    <dbReference type="NCBI Taxonomy" id="1609969"/>
    <lineage>
        <taxon>Bacteria</taxon>
        <taxon>Pseudomonadati</taxon>
        <taxon>Candidatus Omnitrophota</taxon>
        <taxon>Candidatus Omnitrophus</taxon>
    </lineage>
</organism>
<evidence type="ECO:0000313" key="2">
    <source>
        <dbReference type="Proteomes" id="UP000033428"/>
    </source>
</evidence>
<dbReference type="EMBL" id="JYNY01000039">
    <property type="protein sequence ID" value="KJJ85918.1"/>
    <property type="molecule type" value="Genomic_DNA"/>
</dbReference>
<evidence type="ECO:0000313" key="1">
    <source>
        <dbReference type="EMBL" id="KJJ85918.1"/>
    </source>
</evidence>
<comment type="caution">
    <text evidence="1">The sequence shown here is derived from an EMBL/GenBank/DDBJ whole genome shotgun (WGS) entry which is preliminary data.</text>
</comment>
<reference evidence="1 2" key="1">
    <citation type="submission" date="2015-02" db="EMBL/GenBank/DDBJ databases">
        <title>Single-cell genomics of uncultivated deep-branching MTB reveals a conserved set of magnetosome genes.</title>
        <authorList>
            <person name="Kolinko S."/>
            <person name="Richter M."/>
            <person name="Glockner F.O."/>
            <person name="Brachmann A."/>
            <person name="Schuler D."/>
        </authorList>
    </citation>
    <scope>NUCLEOTIDE SEQUENCE [LARGE SCALE GENOMIC DNA]</scope>
    <source>
        <strain evidence="1">SKK-01</strain>
    </source>
</reference>
<dbReference type="Gene3D" id="3.90.1690.10">
    <property type="entry name" value="phage-related protein like domain"/>
    <property type="match status" value="1"/>
</dbReference>
<sequence length="116" mass="12874">MARLTEAEILNALADVLGVKNILVGRGIYNTAKEGKTFINGDIWNASYAMVAVIGDANRLSDPSVGRTFLWSSDSPENATVEQYRDDASRSDIFRVRQHVDEIVIDPYFAHLMKVA</sequence>
<keyword evidence="2" id="KW-1185">Reference proteome</keyword>
<name>A0A0F0CRH1_9BACT</name>
<gene>
    <name evidence="1" type="ORF">OMAG_000213</name>
</gene>
<protein>
    <submittedName>
        <fullName evidence="1">Uncharacterized protein</fullName>
    </submittedName>
</protein>
<dbReference type="InterPro" id="IPR053738">
    <property type="entry name" value="Lambda_capsid_assembly"/>
</dbReference>